<feature type="domain" description="RNHCP" evidence="2">
    <location>
        <begin position="34"/>
        <end position="122"/>
    </location>
</feature>
<name>A0A5N8XB69_9ACTN</name>
<proteinExistence type="predicted"/>
<feature type="region of interest" description="Disordered" evidence="1">
    <location>
        <begin position="1"/>
        <end position="29"/>
    </location>
</feature>
<evidence type="ECO:0000313" key="4">
    <source>
        <dbReference type="Proteomes" id="UP000400924"/>
    </source>
</evidence>
<dbReference type="OrthoDB" id="9809485at2"/>
<sequence length="176" mass="19379">MPKRASTSSGRTHRTRRPQRHKDVLHRQGGHRRHDFKCVSCKLDVSLDAPGTAHRNHCPNCLASLHVDRRIPGDRAAACRGRMEALSMSVRPDGEWMIIHQCQSCDEISANRIAGDDNALALVRLVMKPLRDTSIAHRMLLQLGPEPHVRDIATRGTGTSAAGLGPALVQLRPTDA</sequence>
<dbReference type="EMBL" id="VJZC01000023">
    <property type="protein sequence ID" value="MPY56743.1"/>
    <property type="molecule type" value="Genomic_DNA"/>
</dbReference>
<dbReference type="InterPro" id="IPR024439">
    <property type="entry name" value="RNHCP"/>
</dbReference>
<protein>
    <submittedName>
        <fullName evidence="3">RNHCP domain-containing protein</fullName>
    </submittedName>
</protein>
<feature type="compositionally biased region" description="Basic residues" evidence="1">
    <location>
        <begin position="11"/>
        <end position="20"/>
    </location>
</feature>
<reference evidence="3 4" key="1">
    <citation type="submission" date="2019-07" db="EMBL/GenBank/DDBJ databases">
        <title>New species of Amycolatopsis and Streptomyces.</title>
        <authorList>
            <person name="Duangmal K."/>
            <person name="Teo W.F.A."/>
            <person name="Lipun K."/>
        </authorList>
    </citation>
    <scope>NUCLEOTIDE SEQUENCE [LARGE SCALE GENOMIC DNA]</scope>
    <source>
        <strain evidence="3 4">NBRC 106415</strain>
    </source>
</reference>
<dbReference type="AlphaFoldDB" id="A0A5N8XB69"/>
<comment type="caution">
    <text evidence="3">The sequence shown here is derived from an EMBL/GenBank/DDBJ whole genome shotgun (WGS) entry which is preliminary data.</text>
</comment>
<evidence type="ECO:0000256" key="1">
    <source>
        <dbReference type="SAM" id="MobiDB-lite"/>
    </source>
</evidence>
<accession>A0A5N8XB69</accession>
<feature type="compositionally biased region" description="Low complexity" evidence="1">
    <location>
        <begin position="1"/>
        <end position="10"/>
    </location>
</feature>
<keyword evidence="4" id="KW-1185">Reference proteome</keyword>
<evidence type="ECO:0000313" key="3">
    <source>
        <dbReference type="EMBL" id="MPY56743.1"/>
    </source>
</evidence>
<dbReference type="Pfam" id="PF12647">
    <property type="entry name" value="RNHCP"/>
    <property type="match status" value="1"/>
</dbReference>
<gene>
    <name evidence="3" type="ORF">FNH08_05995</name>
</gene>
<dbReference type="Proteomes" id="UP000400924">
    <property type="component" value="Unassembled WGS sequence"/>
</dbReference>
<evidence type="ECO:0000259" key="2">
    <source>
        <dbReference type="Pfam" id="PF12647"/>
    </source>
</evidence>
<organism evidence="3 4">
    <name type="scientific">Streptomyces spongiae</name>
    <dbReference type="NCBI Taxonomy" id="565072"/>
    <lineage>
        <taxon>Bacteria</taxon>
        <taxon>Bacillati</taxon>
        <taxon>Actinomycetota</taxon>
        <taxon>Actinomycetes</taxon>
        <taxon>Kitasatosporales</taxon>
        <taxon>Streptomycetaceae</taxon>
        <taxon>Streptomyces</taxon>
    </lineage>
</organism>